<gene>
    <name evidence="4" type="ORF">QN062_09450</name>
    <name evidence="3" type="ORF">QN216_03655</name>
    <name evidence="2" type="ORF">QN217_06790</name>
</gene>
<dbReference type="SMART" id="SM00986">
    <property type="entry name" value="UDG"/>
    <property type="match status" value="1"/>
</dbReference>
<evidence type="ECO:0000259" key="1">
    <source>
        <dbReference type="SMART" id="SM00986"/>
    </source>
</evidence>
<dbReference type="SUPFAM" id="SSF52141">
    <property type="entry name" value="Uracil-DNA glycosylase-like"/>
    <property type="match status" value="1"/>
</dbReference>
<dbReference type="InterPro" id="IPR005122">
    <property type="entry name" value="Uracil-DNA_glycosylase-like"/>
</dbReference>
<sequence length="218" mass="23991">MNEYEHVEHGFGPICDAQSEILILGSMPSPKSRAAGFYYMHPRNRFWQVLDALYSTVESNTVESNTVGSKTVDSKTNGVNTNDIRTDAIKARESDGPRLPESSIAEKTAFLLAHRIALWDVLESCDIRGASDASIRNPVPNDIVGLIRHSRIHAVYATGRRAADLYRRYSEASLRDAEITVPLIALPSTSPANAAMSLPQLIEAYRCITFTEPTSGKP</sequence>
<proteinExistence type="predicted"/>
<dbReference type="RefSeq" id="WP_369341553.1">
    <property type="nucleotide sequence ID" value="NZ_CP129675.1"/>
</dbReference>
<organism evidence="2">
    <name type="scientific">Bifidobacterium fermentum</name>
    <dbReference type="NCBI Taxonomy" id="3059035"/>
    <lineage>
        <taxon>Bacteria</taxon>
        <taxon>Bacillati</taxon>
        <taxon>Actinomycetota</taxon>
        <taxon>Actinomycetes</taxon>
        <taxon>Bifidobacteriales</taxon>
        <taxon>Bifidobacteriaceae</taxon>
        <taxon>Bifidobacterium</taxon>
    </lineage>
</organism>
<accession>A0AB39UA43</accession>
<dbReference type="EMBL" id="CP129682">
    <property type="protein sequence ID" value="XDS49369.1"/>
    <property type="molecule type" value="Genomic_DNA"/>
</dbReference>
<dbReference type="Gene3D" id="3.40.470.10">
    <property type="entry name" value="Uracil-DNA glycosylase-like domain"/>
    <property type="match status" value="1"/>
</dbReference>
<reference evidence="2" key="1">
    <citation type="submission" date="2023-07" db="EMBL/GenBank/DDBJ databases">
        <title>Bifidobacterium aquikefiriaerophilum sp. nov. and Bifidobacterium eccum sp. nov., isolated from water kefir.</title>
        <authorList>
            <person name="Breselge S."/>
            <person name="Bellassi P."/>
            <person name="Barcenilla C."/>
            <person name="Alvarez-Ordonez A."/>
            <person name="Morelli L."/>
            <person name="Cotter P.D."/>
        </authorList>
    </citation>
    <scope>NUCLEOTIDE SEQUENCE</scope>
    <source>
        <strain evidence="4">WK012_4_13</strain>
        <strain evidence="3">WK013_4_14</strain>
        <strain evidence="2">WK048_4_13</strain>
    </source>
</reference>
<name>A0AB39UA43_9BIFI</name>
<dbReference type="InterPro" id="IPR036895">
    <property type="entry name" value="Uracil-DNA_glycosylase-like_sf"/>
</dbReference>
<dbReference type="KEGG" id="bfk:QN062_09450"/>
<dbReference type="EMBL" id="CP129683">
    <property type="protein sequence ID" value="XDS50589.1"/>
    <property type="molecule type" value="Genomic_DNA"/>
</dbReference>
<dbReference type="CDD" id="cd10032">
    <property type="entry name" value="UDG-F6_HDG"/>
    <property type="match status" value="1"/>
</dbReference>
<dbReference type="AlphaFoldDB" id="A0AB39UA43"/>
<dbReference type="Pfam" id="PF03167">
    <property type="entry name" value="UDG"/>
    <property type="match status" value="1"/>
</dbReference>
<protein>
    <submittedName>
        <fullName evidence="2">Uracil-DNA glycosylase family protein</fullName>
    </submittedName>
</protein>
<evidence type="ECO:0000313" key="2">
    <source>
        <dbReference type="EMBL" id="XDS45849.1"/>
    </source>
</evidence>
<evidence type="ECO:0000313" key="3">
    <source>
        <dbReference type="EMBL" id="XDS49369.1"/>
    </source>
</evidence>
<dbReference type="SMART" id="SM00987">
    <property type="entry name" value="UreE_C"/>
    <property type="match status" value="1"/>
</dbReference>
<dbReference type="EMBL" id="CP129675">
    <property type="protein sequence ID" value="XDS45849.1"/>
    <property type="molecule type" value="Genomic_DNA"/>
</dbReference>
<evidence type="ECO:0000313" key="4">
    <source>
        <dbReference type="EMBL" id="XDS50589.1"/>
    </source>
</evidence>
<feature type="domain" description="Uracil-DNA glycosylase-like" evidence="1">
    <location>
        <begin position="12"/>
        <end position="206"/>
    </location>
</feature>